<keyword evidence="3 6" id="KW-0808">Transferase</keyword>
<dbReference type="Pfam" id="PF05175">
    <property type="entry name" value="MTS"/>
    <property type="match status" value="1"/>
</dbReference>
<dbReference type="Gene3D" id="3.40.50.150">
    <property type="entry name" value="Vaccinia Virus protein VP39"/>
    <property type="match status" value="1"/>
</dbReference>
<keyword evidence="9" id="KW-1185">Reference proteome</keyword>
<dbReference type="InterPro" id="IPR022882">
    <property type="entry name" value="tRNA_adenine-N6_MeTrfase"/>
</dbReference>
<evidence type="ECO:0000256" key="4">
    <source>
        <dbReference type="ARBA" id="ARBA00022691"/>
    </source>
</evidence>
<name>A0ABW6BF92_9SPHI</name>
<sequence>MGSIFRFKQFEVDQGNCAMKINTDGVIIGAMAYQEGAARILDVGSGTGVITLMLAQRHPEALVDAVEIDEEAYIQATYNFRQSIFADRLRSINSDFRDFHPEVSYDLIVSNPPFYTKSLHNPDPRKKLAKHADFLFFEALLDFVALHLSVHGEFHCILPIGLAEEVVALMLPKRNLYLQRIINISSYPDADPIRSLLAIGKRTGEVGYDTLIIYERRAEHTEEYKNLLKPYFLAF</sequence>
<feature type="domain" description="Methyltransferase small" evidence="7">
    <location>
        <begin position="37"/>
        <end position="132"/>
    </location>
</feature>
<reference evidence="9" key="1">
    <citation type="journal article" date="2019" name="Int. J. Syst. Evol. Microbiol.">
        <title>The Global Catalogue of Microorganisms (GCM) 10K type strain sequencing project: providing services to taxonomists for standard genome sequencing and annotation.</title>
        <authorList>
            <consortium name="The Broad Institute Genomics Platform"/>
            <consortium name="The Broad Institute Genome Sequencing Center for Infectious Disease"/>
            <person name="Wu L."/>
            <person name="Ma J."/>
        </authorList>
    </citation>
    <scope>NUCLEOTIDE SEQUENCE [LARGE SCALE GENOMIC DNA]</scope>
    <source>
        <strain evidence="9">KCTC 22814</strain>
    </source>
</reference>
<comment type="catalytic activity">
    <reaction evidence="6">
        <text>adenosine(37) in tRNA1(Val) + S-adenosyl-L-methionine = N(6)-methyladenosine(37) in tRNA1(Val) + S-adenosyl-L-homocysteine + H(+)</text>
        <dbReference type="Rhea" id="RHEA:43160"/>
        <dbReference type="Rhea" id="RHEA-COMP:10369"/>
        <dbReference type="Rhea" id="RHEA-COMP:10370"/>
        <dbReference type="ChEBI" id="CHEBI:15378"/>
        <dbReference type="ChEBI" id="CHEBI:57856"/>
        <dbReference type="ChEBI" id="CHEBI:59789"/>
        <dbReference type="ChEBI" id="CHEBI:74411"/>
        <dbReference type="ChEBI" id="CHEBI:74449"/>
        <dbReference type="EC" id="2.1.1.223"/>
    </reaction>
</comment>
<evidence type="ECO:0000313" key="9">
    <source>
        <dbReference type="Proteomes" id="UP001597525"/>
    </source>
</evidence>
<dbReference type="InterPro" id="IPR029063">
    <property type="entry name" value="SAM-dependent_MTases_sf"/>
</dbReference>
<dbReference type="InterPro" id="IPR020596">
    <property type="entry name" value="rRNA_Ade_Mease_Trfase_CS"/>
</dbReference>
<dbReference type="InterPro" id="IPR007848">
    <property type="entry name" value="Small_mtfrase_dom"/>
</dbReference>
<dbReference type="GO" id="GO:0032259">
    <property type="term" value="P:methylation"/>
    <property type="evidence" value="ECO:0007669"/>
    <property type="project" value="UniProtKB-KW"/>
</dbReference>
<keyword evidence="2 6" id="KW-0489">Methyltransferase</keyword>
<evidence type="ECO:0000313" key="8">
    <source>
        <dbReference type="EMBL" id="MFD2968091.1"/>
    </source>
</evidence>
<dbReference type="CDD" id="cd02440">
    <property type="entry name" value="AdoMet_MTases"/>
    <property type="match status" value="1"/>
</dbReference>
<evidence type="ECO:0000259" key="7">
    <source>
        <dbReference type="Pfam" id="PF05175"/>
    </source>
</evidence>
<keyword evidence="1 6" id="KW-0963">Cytoplasm</keyword>
<dbReference type="EC" id="2.1.1.223" evidence="6"/>
<comment type="subcellular location">
    <subcellularLocation>
        <location evidence="6">Cytoplasm</location>
    </subcellularLocation>
</comment>
<dbReference type="PROSITE" id="PS01131">
    <property type="entry name" value="RRNA_A_DIMETH"/>
    <property type="match status" value="1"/>
</dbReference>
<dbReference type="HAMAP" id="MF_01872">
    <property type="entry name" value="tRNA_methyltr_YfiC"/>
    <property type="match status" value="1"/>
</dbReference>
<evidence type="ECO:0000256" key="5">
    <source>
        <dbReference type="ARBA" id="ARBA00022694"/>
    </source>
</evidence>
<gene>
    <name evidence="8" type="ORF">ACFS7Y_11870</name>
</gene>
<dbReference type="SUPFAM" id="SSF53335">
    <property type="entry name" value="S-adenosyl-L-methionine-dependent methyltransferases"/>
    <property type="match status" value="1"/>
</dbReference>
<dbReference type="InterPro" id="IPR002052">
    <property type="entry name" value="DNA_methylase_N6_adenine_CS"/>
</dbReference>
<comment type="caution">
    <text evidence="8">The sequence shown here is derived from an EMBL/GenBank/DDBJ whole genome shotgun (WGS) entry which is preliminary data.</text>
</comment>
<dbReference type="Proteomes" id="UP001597525">
    <property type="component" value="Unassembled WGS sequence"/>
</dbReference>
<evidence type="ECO:0000256" key="6">
    <source>
        <dbReference type="HAMAP-Rule" id="MF_01872"/>
    </source>
</evidence>
<dbReference type="EMBL" id="JBHUPB010000008">
    <property type="protein sequence ID" value="MFD2968091.1"/>
    <property type="molecule type" value="Genomic_DNA"/>
</dbReference>
<protein>
    <recommendedName>
        <fullName evidence="6">tRNA1(Val) (adenine(37)-N6)-methyltransferase</fullName>
        <ecNumber evidence="6">2.1.1.223</ecNumber>
    </recommendedName>
    <alternativeName>
        <fullName evidence="6">tRNA m6A37 methyltransferase</fullName>
    </alternativeName>
</protein>
<evidence type="ECO:0000256" key="1">
    <source>
        <dbReference type="ARBA" id="ARBA00022490"/>
    </source>
</evidence>
<dbReference type="PANTHER" id="PTHR47739:SF1">
    <property type="entry name" value="TRNA1(VAL) (ADENINE(37)-N6)-METHYLTRANSFERASE"/>
    <property type="match status" value="1"/>
</dbReference>
<organism evidence="8 9">
    <name type="scientific">Sphingobacterium bambusae</name>
    <dbReference type="NCBI Taxonomy" id="662858"/>
    <lineage>
        <taxon>Bacteria</taxon>
        <taxon>Pseudomonadati</taxon>
        <taxon>Bacteroidota</taxon>
        <taxon>Sphingobacteriia</taxon>
        <taxon>Sphingobacteriales</taxon>
        <taxon>Sphingobacteriaceae</taxon>
        <taxon>Sphingobacterium</taxon>
    </lineage>
</organism>
<proteinExistence type="inferred from homology"/>
<dbReference type="PANTHER" id="PTHR47739">
    <property type="entry name" value="TRNA1(VAL) (ADENINE(37)-N6)-METHYLTRANSFERASE"/>
    <property type="match status" value="1"/>
</dbReference>
<dbReference type="PROSITE" id="PS00092">
    <property type="entry name" value="N6_MTASE"/>
    <property type="match status" value="1"/>
</dbReference>
<keyword evidence="4 6" id="KW-0949">S-adenosyl-L-methionine</keyword>
<evidence type="ECO:0000256" key="3">
    <source>
        <dbReference type="ARBA" id="ARBA00022679"/>
    </source>
</evidence>
<comment type="similarity">
    <text evidence="6">Belongs to the methyltransferase superfamily. tRNA (adenine-N(6)-)-methyltransferase family.</text>
</comment>
<comment type="function">
    <text evidence="6">Specifically methylates the adenine in position 37 of tRNA(1)(Val) (anticodon cmo5UAC).</text>
</comment>
<dbReference type="InterPro" id="IPR050210">
    <property type="entry name" value="tRNA_Adenine-N(6)_MTase"/>
</dbReference>
<evidence type="ECO:0000256" key="2">
    <source>
        <dbReference type="ARBA" id="ARBA00022603"/>
    </source>
</evidence>
<keyword evidence="5 6" id="KW-0819">tRNA processing</keyword>
<accession>A0ABW6BF92</accession>
<dbReference type="GO" id="GO:0008168">
    <property type="term" value="F:methyltransferase activity"/>
    <property type="evidence" value="ECO:0007669"/>
    <property type="project" value="UniProtKB-KW"/>
</dbReference>